<feature type="transmembrane region" description="Helical" evidence="1">
    <location>
        <begin position="16"/>
        <end position="36"/>
    </location>
</feature>
<dbReference type="Proteomes" id="UP000050544">
    <property type="component" value="Unassembled WGS sequence"/>
</dbReference>
<accession>A0A0P6XM14</accession>
<dbReference type="InterPro" id="IPR024529">
    <property type="entry name" value="ECF_trnsprt_substrate-spec"/>
</dbReference>
<dbReference type="Pfam" id="PF12822">
    <property type="entry name" value="ECF_trnsprt"/>
    <property type="match status" value="1"/>
</dbReference>
<dbReference type="STRING" id="869279.SE15_01015"/>
<dbReference type="AlphaFoldDB" id="A0A0P6XM14"/>
<feature type="transmembrane region" description="Helical" evidence="1">
    <location>
        <begin position="78"/>
        <end position="96"/>
    </location>
</feature>
<dbReference type="GO" id="GO:0022857">
    <property type="term" value="F:transmembrane transporter activity"/>
    <property type="evidence" value="ECO:0007669"/>
    <property type="project" value="InterPro"/>
</dbReference>
<keyword evidence="1" id="KW-1133">Transmembrane helix</keyword>
<dbReference type="RefSeq" id="WP_054520242.1">
    <property type="nucleotide sequence ID" value="NZ_LGKO01000002.1"/>
</dbReference>
<dbReference type="PATRIC" id="fig|869279.4.peg.199"/>
<feature type="transmembrane region" description="Helical" evidence="1">
    <location>
        <begin position="48"/>
        <end position="72"/>
    </location>
</feature>
<evidence type="ECO:0000313" key="3">
    <source>
        <dbReference type="Proteomes" id="UP000050544"/>
    </source>
</evidence>
<dbReference type="Gene3D" id="1.10.1760.20">
    <property type="match status" value="1"/>
</dbReference>
<dbReference type="OrthoDB" id="9766854at2"/>
<keyword evidence="1" id="KW-0472">Membrane</keyword>
<gene>
    <name evidence="2" type="ORF">SE15_01015</name>
</gene>
<proteinExistence type="predicted"/>
<keyword evidence="1" id="KW-0812">Transmembrane</keyword>
<feature type="transmembrane region" description="Helical" evidence="1">
    <location>
        <begin position="103"/>
        <end position="121"/>
    </location>
</feature>
<dbReference type="EMBL" id="LGKO01000002">
    <property type="protein sequence ID" value="KPL83854.1"/>
    <property type="molecule type" value="Genomic_DNA"/>
</dbReference>
<reference evidence="2 3" key="1">
    <citation type="submission" date="2015-07" db="EMBL/GenBank/DDBJ databases">
        <title>Whole genome sequence of Thermanaerothrix daxensis DSM 23592.</title>
        <authorList>
            <person name="Hemp J."/>
            <person name="Ward L.M."/>
            <person name="Pace L.A."/>
            <person name="Fischer W.W."/>
        </authorList>
    </citation>
    <scope>NUCLEOTIDE SEQUENCE [LARGE SCALE GENOMIC DNA]</scope>
    <source>
        <strain evidence="2 3">GNS-1</strain>
    </source>
</reference>
<evidence type="ECO:0000313" key="2">
    <source>
        <dbReference type="EMBL" id="KPL83854.1"/>
    </source>
</evidence>
<keyword evidence="3" id="KW-1185">Reference proteome</keyword>
<protein>
    <submittedName>
        <fullName evidence="2">Uncharacterized protein</fullName>
    </submittedName>
</protein>
<organism evidence="2 3">
    <name type="scientific">Thermanaerothrix daxensis</name>
    <dbReference type="NCBI Taxonomy" id="869279"/>
    <lineage>
        <taxon>Bacteria</taxon>
        <taxon>Bacillati</taxon>
        <taxon>Chloroflexota</taxon>
        <taxon>Anaerolineae</taxon>
        <taxon>Anaerolineales</taxon>
        <taxon>Anaerolineaceae</taxon>
        <taxon>Thermanaerothrix</taxon>
    </lineage>
</organism>
<feature type="transmembrane region" description="Helical" evidence="1">
    <location>
        <begin position="127"/>
        <end position="146"/>
    </location>
</feature>
<evidence type="ECO:0000256" key="1">
    <source>
        <dbReference type="SAM" id="Phobius"/>
    </source>
</evidence>
<comment type="caution">
    <text evidence="2">The sequence shown here is derived from an EMBL/GenBank/DDBJ whole genome shotgun (WGS) entry which is preliminary data.</text>
</comment>
<sequence>MKLIDSIKKDFNTMTLVLIPVAIAINVVIGQIVVLLRLPVYLDSIGTVLVGAICGPWAGALTGTLSNIIWGLLIDPNAFPWFPVALFIGFVSGWCARFGLFRTWWGVIITGFLVAITAAVVSTPIAVYLYGGITASGSSFITAFLLQTGRDLVTAVLSTNFLVEPVDKIATALLAYAIIRGLSRRYLMRFPRAENVLPAESKK</sequence>
<name>A0A0P6XM14_9CHLR</name>